<feature type="binding site" evidence="6">
    <location>
        <position position="131"/>
    </location>
    <ligand>
        <name>S-adenosyl-L-methionine</name>
        <dbReference type="ChEBI" id="CHEBI:59789"/>
    </ligand>
</feature>
<reference evidence="8 9" key="1">
    <citation type="submission" date="2021-06" db="EMBL/GenBank/DDBJ databases">
        <title>Complete genome of Haloferula helveola possessing various polysaccharide degrading enzymes.</title>
        <authorList>
            <person name="Takami H."/>
            <person name="Huang C."/>
            <person name="Hamasaki K."/>
        </authorList>
    </citation>
    <scope>NUCLEOTIDE SEQUENCE [LARGE SCALE GENOMIC DNA]</scope>
    <source>
        <strain evidence="8 9">CN-1</strain>
    </source>
</reference>
<dbReference type="GO" id="GO:0032259">
    <property type="term" value="P:methylation"/>
    <property type="evidence" value="ECO:0007669"/>
    <property type="project" value="UniProtKB-KW"/>
</dbReference>
<organism evidence="8 9">
    <name type="scientific">Haloferula helveola</name>
    <dbReference type="NCBI Taxonomy" id="490095"/>
    <lineage>
        <taxon>Bacteria</taxon>
        <taxon>Pseudomonadati</taxon>
        <taxon>Verrucomicrobiota</taxon>
        <taxon>Verrucomicrobiia</taxon>
        <taxon>Verrucomicrobiales</taxon>
        <taxon>Verrucomicrobiaceae</taxon>
        <taxon>Haloferula</taxon>
    </lineage>
</organism>
<evidence type="ECO:0000256" key="5">
    <source>
        <dbReference type="ARBA" id="ARBA00022694"/>
    </source>
</evidence>
<feature type="domain" description="tRNA/rRNA methyltransferase SpoU type" evidence="7">
    <location>
        <begin position="2"/>
        <end position="143"/>
    </location>
</feature>
<evidence type="ECO:0000256" key="6">
    <source>
        <dbReference type="HAMAP-Rule" id="MF_01885"/>
    </source>
</evidence>
<keyword evidence="2 6" id="KW-0489">Methyltransferase</keyword>
<dbReference type="SUPFAM" id="SSF75217">
    <property type="entry name" value="alpha/beta knot"/>
    <property type="match status" value="1"/>
</dbReference>
<keyword evidence="1 6" id="KW-0963">Cytoplasm</keyword>
<dbReference type="RefSeq" id="WP_338689556.1">
    <property type="nucleotide sequence ID" value="NZ_AP024702.1"/>
</dbReference>
<sequence>MLHIVLIAPEIPHNAGAAGRLALATGSRLHLVKPLGFSLDDKHVRRTGLDYWKDVDVRVWESFDELKSAAGEEARYWYLSTKTKRGLWDVSFRDGDYLVFGCESRGLPEAIVRDAGEQGIRIPMVEQGIRSLNLSTAVGITLYEAWRQTQPG</sequence>
<gene>
    <name evidence="8" type="primary">trmL</name>
    <name evidence="8" type="ORF">HAHE_12930</name>
</gene>
<dbReference type="PANTHER" id="PTHR42971">
    <property type="entry name" value="TRNA (CYTIDINE(34)-2'-O)-METHYLTRANSFERASE"/>
    <property type="match status" value="1"/>
</dbReference>
<protein>
    <recommendedName>
        <fullName evidence="6">Putative tRNA (cytidine(34)-2'-O)-methyltransferase</fullName>
        <ecNumber evidence="6">2.1.1.207</ecNumber>
    </recommendedName>
    <alternativeName>
        <fullName evidence="6">tRNA (cytidine/uridine-2'-O-)-methyltransferase</fullName>
    </alternativeName>
</protein>
<dbReference type="InterPro" id="IPR029026">
    <property type="entry name" value="tRNA_m1G_MTases_N"/>
</dbReference>
<keyword evidence="4 6" id="KW-0949">S-adenosyl-L-methionine</keyword>
<dbReference type="InterPro" id="IPR016914">
    <property type="entry name" value="TrmL"/>
</dbReference>
<keyword evidence="3 6" id="KW-0808">Transferase</keyword>
<keyword evidence="5 6" id="KW-0819">tRNA processing</keyword>
<keyword evidence="9" id="KW-1185">Reference proteome</keyword>
<dbReference type="EMBL" id="AP024702">
    <property type="protein sequence ID" value="BCX47385.1"/>
    <property type="molecule type" value="Genomic_DNA"/>
</dbReference>
<proteinExistence type="inferred from homology"/>
<evidence type="ECO:0000256" key="4">
    <source>
        <dbReference type="ARBA" id="ARBA00022691"/>
    </source>
</evidence>
<comment type="catalytic activity">
    <reaction evidence="6">
        <text>5-carboxymethylaminomethyluridine(34) in tRNA(Leu) + S-adenosyl-L-methionine = 5-carboxymethylaminomethyl-2'-O-methyluridine(34) in tRNA(Leu) + S-adenosyl-L-homocysteine + H(+)</text>
        <dbReference type="Rhea" id="RHEA:43088"/>
        <dbReference type="Rhea" id="RHEA-COMP:10333"/>
        <dbReference type="Rhea" id="RHEA-COMP:10334"/>
        <dbReference type="ChEBI" id="CHEBI:15378"/>
        <dbReference type="ChEBI" id="CHEBI:57856"/>
        <dbReference type="ChEBI" id="CHEBI:59789"/>
        <dbReference type="ChEBI" id="CHEBI:74508"/>
        <dbReference type="ChEBI" id="CHEBI:74511"/>
        <dbReference type="EC" id="2.1.1.207"/>
    </reaction>
</comment>
<evidence type="ECO:0000313" key="8">
    <source>
        <dbReference type="EMBL" id="BCX47385.1"/>
    </source>
</evidence>
<evidence type="ECO:0000256" key="2">
    <source>
        <dbReference type="ARBA" id="ARBA00022603"/>
    </source>
</evidence>
<dbReference type="Pfam" id="PF00588">
    <property type="entry name" value="SpoU_methylase"/>
    <property type="match status" value="1"/>
</dbReference>
<evidence type="ECO:0000313" key="9">
    <source>
        <dbReference type="Proteomes" id="UP001374893"/>
    </source>
</evidence>
<dbReference type="GO" id="GO:0008168">
    <property type="term" value="F:methyltransferase activity"/>
    <property type="evidence" value="ECO:0007669"/>
    <property type="project" value="UniProtKB-KW"/>
</dbReference>
<comment type="similarity">
    <text evidence="6">Belongs to the class IV-like SAM-binding methyltransferase superfamily. RNA methyltransferase TrmH family. TrmL subfamily.</text>
</comment>
<dbReference type="CDD" id="cd18094">
    <property type="entry name" value="SpoU-like_TrmL"/>
    <property type="match status" value="1"/>
</dbReference>
<evidence type="ECO:0000259" key="7">
    <source>
        <dbReference type="Pfam" id="PF00588"/>
    </source>
</evidence>
<comment type="catalytic activity">
    <reaction evidence="6">
        <text>cytidine(34) in tRNA + S-adenosyl-L-methionine = 2'-O-methylcytidine(34) in tRNA + S-adenosyl-L-homocysteine + H(+)</text>
        <dbReference type="Rhea" id="RHEA:43084"/>
        <dbReference type="Rhea" id="RHEA-COMP:10331"/>
        <dbReference type="Rhea" id="RHEA-COMP:10332"/>
        <dbReference type="ChEBI" id="CHEBI:15378"/>
        <dbReference type="ChEBI" id="CHEBI:57856"/>
        <dbReference type="ChEBI" id="CHEBI:59789"/>
        <dbReference type="ChEBI" id="CHEBI:74495"/>
        <dbReference type="ChEBI" id="CHEBI:82748"/>
        <dbReference type="EC" id="2.1.1.207"/>
    </reaction>
</comment>
<dbReference type="InterPro" id="IPR001537">
    <property type="entry name" value="SpoU_MeTrfase"/>
</dbReference>
<feature type="binding site" evidence="6">
    <location>
        <position position="79"/>
    </location>
    <ligand>
        <name>S-adenosyl-L-methionine</name>
        <dbReference type="ChEBI" id="CHEBI:59789"/>
    </ligand>
</feature>
<evidence type="ECO:0000256" key="3">
    <source>
        <dbReference type="ARBA" id="ARBA00022679"/>
    </source>
</evidence>
<dbReference type="PIRSF" id="PIRSF029256">
    <property type="entry name" value="SpoU_TrmH_prd"/>
    <property type="match status" value="1"/>
</dbReference>
<accession>A0ABM7R8K2</accession>
<dbReference type="PANTHER" id="PTHR42971:SF1">
    <property type="entry name" value="TRNA (CYTIDINE(34)-2'-O)-METHYLTRANSFERASE"/>
    <property type="match status" value="1"/>
</dbReference>
<dbReference type="Gene3D" id="3.40.1280.10">
    <property type="match status" value="1"/>
</dbReference>
<dbReference type="InterPro" id="IPR029028">
    <property type="entry name" value="Alpha/beta_knot_MTases"/>
</dbReference>
<evidence type="ECO:0000256" key="1">
    <source>
        <dbReference type="ARBA" id="ARBA00022490"/>
    </source>
</evidence>
<comment type="subcellular location">
    <subcellularLocation>
        <location evidence="6">Cytoplasm</location>
    </subcellularLocation>
</comment>
<dbReference type="EC" id="2.1.1.207" evidence="6"/>
<comment type="function">
    <text evidence="6">Could methylate the ribose at the nucleotide 34 wobble position in tRNA.</text>
</comment>
<feature type="binding site" evidence="6">
    <location>
        <position position="101"/>
    </location>
    <ligand>
        <name>S-adenosyl-L-methionine</name>
        <dbReference type="ChEBI" id="CHEBI:59789"/>
    </ligand>
</feature>
<dbReference type="HAMAP" id="MF_01885">
    <property type="entry name" value="tRNA_methyltr_TrmL"/>
    <property type="match status" value="1"/>
</dbReference>
<feature type="binding site" evidence="6">
    <location>
        <position position="122"/>
    </location>
    <ligand>
        <name>S-adenosyl-L-methionine</name>
        <dbReference type="ChEBI" id="CHEBI:59789"/>
    </ligand>
</feature>
<name>A0ABM7R8K2_9BACT</name>
<dbReference type="Proteomes" id="UP001374893">
    <property type="component" value="Chromosome"/>
</dbReference>